<dbReference type="Proteomes" id="UP000317468">
    <property type="component" value="Segment"/>
</dbReference>
<sequence>MMARRFSDPETRPWVLRHRARRNAKTPMPKITVLDQEGRWNRNNEDEYLWWPRVLWIDPGVVSGVAVVWFDPKALLVDDLKTAKVVLAYSEMFLHGEEYGPTGQIGTYLKLREKLDEEIGLAAGCESFKVLQANSSEDFVAPIRIRSGIQQQMSCTRPLNWKKGEPIGVPLFTQSPSDAINAFTNERLKALRMYTPGPDHINDAKRHCLLWIRRLKAHRDPMAAFRAAHGYEEGWFA</sequence>
<reference evidence="1 2" key="1">
    <citation type="submission" date="2019-04" db="EMBL/GenBank/DDBJ databases">
        <authorList>
            <person name="Aquino M.J."/>
            <person name="Nguyen V.C."/>
            <person name="Payano J.A."/>
            <person name="Simpson P.J."/>
            <person name="Wang Y."/>
            <person name="Whitefleet-Smith J.L."/>
            <person name="Garlena R.A."/>
            <person name="Russell D.A."/>
            <person name="Pope W.H."/>
            <person name="Jacobs-Sera D."/>
            <person name="Hatfull G.F."/>
        </authorList>
    </citation>
    <scope>NUCLEOTIDE SEQUENCE [LARGE SCALE GENOMIC DNA]</scope>
</reference>
<dbReference type="EMBL" id="MK801731">
    <property type="protein sequence ID" value="QDF18125.1"/>
    <property type="molecule type" value="Genomic_DNA"/>
</dbReference>
<accession>A0A4Y6EJE5</accession>
<organism evidence="1 2">
    <name type="scientific">Microbacterium phage Anakin</name>
    <dbReference type="NCBI Taxonomy" id="2588136"/>
    <lineage>
        <taxon>Viruses</taxon>
        <taxon>Duplodnaviria</taxon>
        <taxon>Heunggongvirae</taxon>
        <taxon>Uroviricota</taxon>
        <taxon>Caudoviricetes</taxon>
        <taxon>Krampusvirus</taxon>
        <taxon>Krampusvirus krampus</taxon>
    </lineage>
</organism>
<evidence type="ECO:0000313" key="2">
    <source>
        <dbReference type="Proteomes" id="UP000317468"/>
    </source>
</evidence>
<proteinExistence type="predicted"/>
<gene>
    <name evidence="1" type="primary">73</name>
    <name evidence="1" type="ORF">SEA_ANAKIN_73</name>
</gene>
<evidence type="ECO:0000313" key="1">
    <source>
        <dbReference type="EMBL" id="QDF18125.1"/>
    </source>
</evidence>
<name>A0A4Y6EJE5_9CAUD</name>
<protein>
    <submittedName>
        <fullName evidence="1">RuvC-like resolvase</fullName>
    </submittedName>
</protein>